<sequence length="108" mass="12484">MKIITTAIHFDADQKLLDYIQRKTSKLDQFFDRIIDAHVYLKLENSGQVKDKIVEMKLNVPGDVLMATEISKTFEASADAAVDNMKRQLNRYKERIQEKSHDENPLSS</sequence>
<proteinExistence type="predicted"/>
<protein>
    <submittedName>
        <fullName evidence="2">Ribosome-associated translation inhibitor RaiA</fullName>
    </submittedName>
</protein>
<accession>A0A9D7XP99</accession>
<dbReference type="InterPro" id="IPR036567">
    <property type="entry name" value="RHF-like"/>
</dbReference>
<dbReference type="NCBIfam" id="TIGR00741">
    <property type="entry name" value="yfiA"/>
    <property type="match status" value="1"/>
</dbReference>
<dbReference type="Proteomes" id="UP000808337">
    <property type="component" value="Unassembled WGS sequence"/>
</dbReference>
<dbReference type="AlphaFoldDB" id="A0A9D7XP99"/>
<reference evidence="2 3" key="1">
    <citation type="submission" date="2020-10" db="EMBL/GenBank/DDBJ databases">
        <title>Connecting structure to function with the recovery of over 1000 high-quality activated sludge metagenome-assembled genomes encoding full-length rRNA genes using long-read sequencing.</title>
        <authorList>
            <person name="Singleton C.M."/>
            <person name="Petriglieri F."/>
            <person name="Kristensen J.M."/>
            <person name="Kirkegaard R.H."/>
            <person name="Michaelsen T.Y."/>
            <person name="Andersen M.H."/>
            <person name="Karst S.M."/>
            <person name="Dueholm M.S."/>
            <person name="Nielsen P.H."/>
            <person name="Albertsen M."/>
        </authorList>
    </citation>
    <scope>NUCLEOTIDE SEQUENCE [LARGE SCALE GENOMIC DNA]</scope>
    <source>
        <strain evidence="2">Ribe_18-Q3-R11-54_MAXAC.273</strain>
    </source>
</reference>
<evidence type="ECO:0000313" key="3">
    <source>
        <dbReference type="Proteomes" id="UP000808337"/>
    </source>
</evidence>
<dbReference type="Gene3D" id="3.30.160.100">
    <property type="entry name" value="Ribosome hibernation promotion factor-like"/>
    <property type="match status" value="1"/>
</dbReference>
<evidence type="ECO:0000256" key="1">
    <source>
        <dbReference type="SAM" id="Coils"/>
    </source>
</evidence>
<dbReference type="InterPro" id="IPR003489">
    <property type="entry name" value="RHF/RaiA"/>
</dbReference>
<dbReference type="Pfam" id="PF02482">
    <property type="entry name" value="Ribosomal_S30AE"/>
    <property type="match status" value="1"/>
</dbReference>
<dbReference type="EMBL" id="JADKGY010000029">
    <property type="protein sequence ID" value="MBK9984279.1"/>
    <property type="molecule type" value="Genomic_DNA"/>
</dbReference>
<name>A0A9D7XP99_9BACT</name>
<feature type="coiled-coil region" evidence="1">
    <location>
        <begin position="75"/>
        <end position="102"/>
    </location>
</feature>
<keyword evidence="1" id="KW-0175">Coiled coil</keyword>
<organism evidence="2 3">
    <name type="scientific">Candidatus Opimibacter skivensis</name>
    <dbReference type="NCBI Taxonomy" id="2982028"/>
    <lineage>
        <taxon>Bacteria</taxon>
        <taxon>Pseudomonadati</taxon>
        <taxon>Bacteroidota</taxon>
        <taxon>Saprospiria</taxon>
        <taxon>Saprospirales</taxon>
        <taxon>Saprospiraceae</taxon>
        <taxon>Candidatus Opimibacter</taxon>
    </lineage>
</organism>
<dbReference type="CDD" id="cd00552">
    <property type="entry name" value="RaiA"/>
    <property type="match status" value="1"/>
</dbReference>
<dbReference type="SUPFAM" id="SSF69754">
    <property type="entry name" value="Ribosome binding protein Y (YfiA homologue)"/>
    <property type="match status" value="1"/>
</dbReference>
<comment type="caution">
    <text evidence="2">The sequence shown here is derived from an EMBL/GenBank/DDBJ whole genome shotgun (WGS) entry which is preliminary data.</text>
</comment>
<gene>
    <name evidence="2" type="primary">raiA</name>
    <name evidence="2" type="ORF">IPP15_18250</name>
</gene>
<evidence type="ECO:0000313" key="2">
    <source>
        <dbReference type="EMBL" id="MBK9984279.1"/>
    </source>
</evidence>